<protein>
    <submittedName>
        <fullName evidence="2">Uncharacterized protein</fullName>
    </submittedName>
</protein>
<dbReference type="HOGENOM" id="CLU_140690_0_0_1"/>
<feature type="region of interest" description="Disordered" evidence="1">
    <location>
        <begin position="36"/>
        <end position="150"/>
    </location>
</feature>
<dbReference type="InParanoid" id="H3HBZ4"/>
<dbReference type="VEuPathDB" id="FungiDB:KRP22_8121"/>
<dbReference type="EMBL" id="DS566018">
    <property type="status" value="NOT_ANNOTATED_CDS"/>
    <property type="molecule type" value="Genomic_DNA"/>
</dbReference>
<organism evidence="2 3">
    <name type="scientific">Phytophthora ramorum</name>
    <name type="common">Sudden oak death agent</name>
    <dbReference type="NCBI Taxonomy" id="164328"/>
    <lineage>
        <taxon>Eukaryota</taxon>
        <taxon>Sar</taxon>
        <taxon>Stramenopiles</taxon>
        <taxon>Oomycota</taxon>
        <taxon>Peronosporomycetes</taxon>
        <taxon>Peronosporales</taxon>
        <taxon>Peronosporaceae</taxon>
        <taxon>Phytophthora</taxon>
    </lineage>
</organism>
<name>H3HBZ4_PHYRM</name>
<dbReference type="VEuPathDB" id="FungiDB:KRP23_2027"/>
<evidence type="ECO:0000256" key="1">
    <source>
        <dbReference type="SAM" id="MobiDB-lite"/>
    </source>
</evidence>
<dbReference type="eggNOG" id="ENOG502SGD0">
    <property type="taxonomic scope" value="Eukaryota"/>
</dbReference>
<feature type="compositionally biased region" description="Acidic residues" evidence="1">
    <location>
        <begin position="77"/>
        <end position="88"/>
    </location>
</feature>
<sequence>MRRGGGRRLARYEGEDEERVVYYDLDTDSHSCNLLLSPDAVPAPSQPRATSTTTADGLKGGSQIFARQQQPLFNLDESGDEAEQEEENPFASLLQQRQQQTADEAEEESDSRPARWSTRKPSAADTKNRRKSLSAIQQRRSQLEAASSKR</sequence>
<evidence type="ECO:0000313" key="3">
    <source>
        <dbReference type="Proteomes" id="UP000005238"/>
    </source>
</evidence>
<accession>H3HBZ4</accession>
<dbReference type="Proteomes" id="UP000005238">
    <property type="component" value="Unassembled WGS sequence"/>
</dbReference>
<dbReference type="AlphaFoldDB" id="H3HBZ4"/>
<proteinExistence type="predicted"/>
<feature type="compositionally biased region" description="Polar residues" evidence="1">
    <location>
        <begin position="93"/>
        <end position="102"/>
    </location>
</feature>
<dbReference type="EnsemblProtists" id="Phyra94651">
    <property type="protein sequence ID" value="Phyra94651"/>
    <property type="gene ID" value="Phyra94651"/>
</dbReference>
<reference evidence="2" key="2">
    <citation type="submission" date="2015-06" db="UniProtKB">
        <authorList>
            <consortium name="EnsemblProtists"/>
        </authorList>
    </citation>
    <scope>IDENTIFICATION</scope>
    <source>
        <strain evidence="2">Pr102</strain>
    </source>
</reference>
<evidence type="ECO:0000313" key="2">
    <source>
        <dbReference type="EnsemblProtists" id="Phyra94651"/>
    </source>
</evidence>
<keyword evidence="3" id="KW-1185">Reference proteome</keyword>
<reference evidence="3" key="1">
    <citation type="journal article" date="2006" name="Science">
        <title>Phytophthora genome sequences uncover evolutionary origins and mechanisms of pathogenesis.</title>
        <authorList>
            <person name="Tyler B.M."/>
            <person name="Tripathy S."/>
            <person name="Zhang X."/>
            <person name="Dehal P."/>
            <person name="Jiang R.H."/>
            <person name="Aerts A."/>
            <person name="Arredondo F.D."/>
            <person name="Baxter L."/>
            <person name="Bensasson D."/>
            <person name="Beynon J.L."/>
            <person name="Chapman J."/>
            <person name="Damasceno C.M."/>
            <person name="Dorrance A.E."/>
            <person name="Dou D."/>
            <person name="Dickerman A.W."/>
            <person name="Dubchak I.L."/>
            <person name="Garbelotto M."/>
            <person name="Gijzen M."/>
            <person name="Gordon S.G."/>
            <person name="Govers F."/>
            <person name="Grunwald N.J."/>
            <person name="Huang W."/>
            <person name="Ivors K.L."/>
            <person name="Jones R.W."/>
            <person name="Kamoun S."/>
            <person name="Krampis K."/>
            <person name="Lamour K.H."/>
            <person name="Lee M.K."/>
            <person name="McDonald W.H."/>
            <person name="Medina M."/>
            <person name="Meijer H.J."/>
            <person name="Nordberg E.K."/>
            <person name="Maclean D.J."/>
            <person name="Ospina-Giraldo M.D."/>
            <person name="Morris P.F."/>
            <person name="Phuntumart V."/>
            <person name="Putnam N.H."/>
            <person name="Rash S."/>
            <person name="Rose J.K."/>
            <person name="Sakihama Y."/>
            <person name="Salamov A.A."/>
            <person name="Savidor A."/>
            <person name="Scheuring C.F."/>
            <person name="Smith B.M."/>
            <person name="Sobral B.W."/>
            <person name="Terry A."/>
            <person name="Torto-Alalibo T.A."/>
            <person name="Win J."/>
            <person name="Xu Z."/>
            <person name="Zhang H."/>
            <person name="Grigoriev I.V."/>
            <person name="Rokhsar D.S."/>
            <person name="Boore J.L."/>
        </authorList>
    </citation>
    <scope>NUCLEOTIDE SEQUENCE [LARGE SCALE GENOMIC DNA]</scope>
    <source>
        <strain evidence="3">Pr102</strain>
    </source>
</reference>